<protein>
    <recommendedName>
        <fullName evidence="4">Tetratricopeptide repeat-like domain-containing protein</fullName>
    </recommendedName>
</protein>
<dbReference type="OrthoDB" id="265362at2"/>
<evidence type="ECO:0000256" key="1">
    <source>
        <dbReference type="SAM" id="MobiDB-lite"/>
    </source>
</evidence>
<proteinExistence type="predicted"/>
<dbReference type="AlphaFoldDB" id="A0A517VDG8"/>
<dbReference type="KEGG" id="gax:Pan161_27090"/>
<evidence type="ECO:0008006" key="4">
    <source>
        <dbReference type="Google" id="ProtNLM"/>
    </source>
</evidence>
<feature type="compositionally biased region" description="Low complexity" evidence="1">
    <location>
        <begin position="242"/>
        <end position="260"/>
    </location>
</feature>
<evidence type="ECO:0000313" key="3">
    <source>
        <dbReference type="Proteomes" id="UP000316855"/>
    </source>
</evidence>
<dbReference type="EMBL" id="CP036343">
    <property type="protein sequence ID" value="QDT91055.1"/>
    <property type="molecule type" value="Genomic_DNA"/>
</dbReference>
<feature type="compositionally biased region" description="Basic and acidic residues" evidence="1">
    <location>
        <begin position="267"/>
        <end position="293"/>
    </location>
</feature>
<keyword evidence="3" id="KW-1185">Reference proteome</keyword>
<sequence>MKSEHRHELQTNDLGKLVHQAEPYLETYGVKALVIGGVLLVLVIGYSAWKTSQTSQEAEAWTRLAAANSTEDFENVYDEFPGTNVADWAMIHAAESHLQSGVRNSFTDRSAGTRDLNDAKEQFQKLLDSSSTKPEIRERALFGMARTEESMSDGDLANATELYKKLIQEFPDSIFRKLAEQRVKPVDGEKVAALEEEGTKNFYKWFHEQSPKPGDRQRPGFNMPLPGMTPGGAGGDAKEELPGLPDLPGLPSLPGLPEPLTNSPQTDDTKTDTPKPEAPVKEAPAKAEPKSADKPATPAEPAKKTEAPAEKPSPEPATEKKP</sequence>
<reference evidence="2 3" key="1">
    <citation type="submission" date="2019-02" db="EMBL/GenBank/DDBJ databases">
        <title>Deep-cultivation of Planctomycetes and their phenomic and genomic characterization uncovers novel biology.</title>
        <authorList>
            <person name="Wiegand S."/>
            <person name="Jogler M."/>
            <person name="Boedeker C."/>
            <person name="Pinto D."/>
            <person name="Vollmers J."/>
            <person name="Rivas-Marin E."/>
            <person name="Kohn T."/>
            <person name="Peeters S.H."/>
            <person name="Heuer A."/>
            <person name="Rast P."/>
            <person name="Oberbeckmann S."/>
            <person name="Bunk B."/>
            <person name="Jeske O."/>
            <person name="Meyerdierks A."/>
            <person name="Storesund J.E."/>
            <person name="Kallscheuer N."/>
            <person name="Luecker S."/>
            <person name="Lage O.M."/>
            <person name="Pohl T."/>
            <person name="Merkel B.J."/>
            <person name="Hornburger P."/>
            <person name="Mueller R.-W."/>
            <person name="Bruemmer F."/>
            <person name="Labrenz M."/>
            <person name="Spormann A.M."/>
            <person name="Op den Camp H."/>
            <person name="Overmann J."/>
            <person name="Amann R."/>
            <person name="Jetten M.S.M."/>
            <person name="Mascher T."/>
            <person name="Medema M.H."/>
            <person name="Devos D.P."/>
            <person name="Kaster A.-K."/>
            <person name="Ovreas L."/>
            <person name="Rohde M."/>
            <person name="Galperin M.Y."/>
            <person name="Jogler C."/>
        </authorList>
    </citation>
    <scope>NUCLEOTIDE SEQUENCE [LARGE SCALE GENOMIC DNA]</scope>
    <source>
        <strain evidence="2 3">Pan161</strain>
    </source>
</reference>
<feature type="region of interest" description="Disordered" evidence="1">
    <location>
        <begin position="206"/>
        <end position="322"/>
    </location>
</feature>
<dbReference type="RefSeq" id="WP_145227624.1">
    <property type="nucleotide sequence ID" value="NZ_CP036343.1"/>
</dbReference>
<dbReference type="InterPro" id="IPR011990">
    <property type="entry name" value="TPR-like_helical_dom_sf"/>
</dbReference>
<accession>A0A517VDG8</accession>
<feature type="compositionally biased region" description="Basic and acidic residues" evidence="1">
    <location>
        <begin position="301"/>
        <end position="322"/>
    </location>
</feature>
<dbReference type="Proteomes" id="UP000316855">
    <property type="component" value="Chromosome"/>
</dbReference>
<dbReference type="Gene3D" id="1.25.40.10">
    <property type="entry name" value="Tetratricopeptide repeat domain"/>
    <property type="match status" value="1"/>
</dbReference>
<feature type="compositionally biased region" description="Basic and acidic residues" evidence="1">
    <location>
        <begin position="206"/>
        <end position="218"/>
    </location>
</feature>
<organism evidence="2 3">
    <name type="scientific">Gimesia algae</name>
    <dbReference type="NCBI Taxonomy" id="2527971"/>
    <lineage>
        <taxon>Bacteria</taxon>
        <taxon>Pseudomonadati</taxon>
        <taxon>Planctomycetota</taxon>
        <taxon>Planctomycetia</taxon>
        <taxon>Planctomycetales</taxon>
        <taxon>Planctomycetaceae</taxon>
        <taxon>Gimesia</taxon>
    </lineage>
</organism>
<gene>
    <name evidence="2" type="ORF">Pan161_27090</name>
</gene>
<evidence type="ECO:0000313" key="2">
    <source>
        <dbReference type="EMBL" id="QDT91055.1"/>
    </source>
</evidence>
<name>A0A517VDG8_9PLAN</name>